<dbReference type="PANTHER" id="PTHR15615">
    <property type="match status" value="1"/>
</dbReference>
<feature type="region of interest" description="Disordered" evidence="1">
    <location>
        <begin position="207"/>
        <end position="305"/>
    </location>
</feature>
<keyword evidence="3" id="KW-1185">Reference proteome</keyword>
<dbReference type="InParanoid" id="G4TZR8"/>
<dbReference type="HOGENOM" id="CLU_662425_0_0_1"/>
<evidence type="ECO:0000256" key="1">
    <source>
        <dbReference type="SAM" id="MobiDB-lite"/>
    </source>
</evidence>
<dbReference type="eggNOG" id="ENOG502QWSP">
    <property type="taxonomic scope" value="Eukaryota"/>
</dbReference>
<feature type="region of interest" description="Disordered" evidence="1">
    <location>
        <begin position="1"/>
        <end position="20"/>
    </location>
</feature>
<feature type="compositionally biased region" description="Basic residues" evidence="1">
    <location>
        <begin position="212"/>
        <end position="221"/>
    </location>
</feature>
<evidence type="ECO:0000313" key="3">
    <source>
        <dbReference type="Proteomes" id="UP000007148"/>
    </source>
</evidence>
<dbReference type="Proteomes" id="UP000007148">
    <property type="component" value="Unassembled WGS sequence"/>
</dbReference>
<dbReference type="STRING" id="1109443.G4TZR8"/>
<name>G4TZR8_SERID</name>
<protein>
    <recommendedName>
        <fullName evidence="4">Cyclin N-terminal domain-containing protein</fullName>
    </recommendedName>
</protein>
<comment type="caution">
    <text evidence="2">The sequence shown here is derived from an EMBL/GenBank/DDBJ whole genome shotgun (WGS) entry which is preliminary data.</text>
</comment>
<dbReference type="Gene3D" id="1.10.472.10">
    <property type="entry name" value="Cyclin-like"/>
    <property type="match status" value="1"/>
</dbReference>
<dbReference type="AlphaFoldDB" id="G4TZR8"/>
<dbReference type="EMBL" id="CAFZ01001022">
    <property type="protein sequence ID" value="CCA76811.1"/>
    <property type="molecule type" value="Genomic_DNA"/>
</dbReference>
<dbReference type="Pfam" id="PF08613">
    <property type="entry name" value="Cyclin"/>
    <property type="match status" value="1"/>
</dbReference>
<dbReference type="InterPro" id="IPR013922">
    <property type="entry name" value="Cyclin_PHO80-like"/>
</dbReference>
<dbReference type="OMA" id="MSWIRIM"/>
<accession>G4TZR8</accession>
<dbReference type="SUPFAM" id="SSF47954">
    <property type="entry name" value="Cyclin-like"/>
    <property type="match status" value="1"/>
</dbReference>
<evidence type="ECO:0000313" key="2">
    <source>
        <dbReference type="EMBL" id="CCA76811.1"/>
    </source>
</evidence>
<organism evidence="2 3">
    <name type="scientific">Serendipita indica (strain DSM 11827)</name>
    <name type="common">Root endophyte fungus</name>
    <name type="synonym">Piriformospora indica</name>
    <dbReference type="NCBI Taxonomy" id="1109443"/>
    <lineage>
        <taxon>Eukaryota</taxon>
        <taxon>Fungi</taxon>
        <taxon>Dikarya</taxon>
        <taxon>Basidiomycota</taxon>
        <taxon>Agaricomycotina</taxon>
        <taxon>Agaricomycetes</taxon>
        <taxon>Sebacinales</taxon>
        <taxon>Serendipitaceae</taxon>
        <taxon>Serendipita</taxon>
    </lineage>
</organism>
<dbReference type="GO" id="GO:0005634">
    <property type="term" value="C:nucleus"/>
    <property type="evidence" value="ECO:0007669"/>
    <property type="project" value="TreeGrafter"/>
</dbReference>
<sequence>MALDQPSRGHSRTAPNNGERTRAPIVVTYGPFHAPDVDVAVAYGEMVCYLWFWQPTASALQLQPQPHFIHYLSKVIAQTQLSKTCLVLALHYIWLLKRPLMVGAAGKHEADMGPVNAPSVLAASQAHQGSQYMVSVVALMLANKFMDDNTYTNKSWASICGVTLEKINAMEREFLIAINHALHVDVNRFMSWIRIMQSFFIQRQSRFESRSRPRRPLPHGHHLAEPSVSSFATPPRSPGYARARSASPDQFQFTFVPPTTHVRPDTQSTLPSSLAGRSIHHPRPLTQHGMYAHPRSDAYESGSVSSSSSHHLLPWDSRSARTAASETHSASAVEPLHHHLLERSRSKRSASQAFSPHTIINIIIIIISIPPDELMSTSTSTIIIIIIHQEVEDCIRFMNDSPLAQLRLSKPILRA</sequence>
<reference evidence="2 3" key="1">
    <citation type="journal article" date="2011" name="PLoS Pathog.">
        <title>Endophytic Life Strategies Decoded by Genome and Transcriptome Analyses of the Mutualistic Root Symbiont Piriformospora indica.</title>
        <authorList>
            <person name="Zuccaro A."/>
            <person name="Lahrmann U."/>
            <person name="Guldener U."/>
            <person name="Langen G."/>
            <person name="Pfiffi S."/>
            <person name="Biedenkopf D."/>
            <person name="Wong P."/>
            <person name="Samans B."/>
            <person name="Grimm C."/>
            <person name="Basiewicz M."/>
            <person name="Murat C."/>
            <person name="Martin F."/>
            <person name="Kogel K.H."/>
        </authorList>
    </citation>
    <scope>NUCLEOTIDE SEQUENCE [LARGE SCALE GENOMIC DNA]</scope>
    <source>
        <strain evidence="2 3">DSM 11827</strain>
    </source>
</reference>
<dbReference type="GO" id="GO:0000307">
    <property type="term" value="C:cyclin-dependent protein kinase holoenzyme complex"/>
    <property type="evidence" value="ECO:0007669"/>
    <property type="project" value="TreeGrafter"/>
</dbReference>
<dbReference type="GO" id="GO:0019901">
    <property type="term" value="F:protein kinase binding"/>
    <property type="evidence" value="ECO:0007669"/>
    <property type="project" value="InterPro"/>
</dbReference>
<proteinExistence type="predicted"/>
<evidence type="ECO:0008006" key="4">
    <source>
        <dbReference type="Google" id="ProtNLM"/>
    </source>
</evidence>
<dbReference type="OrthoDB" id="244495at2759"/>
<dbReference type="GO" id="GO:0016538">
    <property type="term" value="F:cyclin-dependent protein serine/threonine kinase regulator activity"/>
    <property type="evidence" value="ECO:0007669"/>
    <property type="project" value="TreeGrafter"/>
</dbReference>
<dbReference type="CDD" id="cd20557">
    <property type="entry name" value="CYCLIN_ScPCL1-like"/>
    <property type="match status" value="1"/>
</dbReference>
<dbReference type="InterPro" id="IPR036915">
    <property type="entry name" value="Cyclin-like_sf"/>
</dbReference>
<dbReference type="PANTHER" id="PTHR15615:SF108">
    <property type="entry name" value="PROTEIN CNPPD1"/>
    <property type="match status" value="1"/>
</dbReference>
<gene>
    <name evidence="2" type="ORF">PIIN_10797</name>
</gene>